<gene>
    <name evidence="1" type="ORF">J1605_009565</name>
</gene>
<evidence type="ECO:0000313" key="2">
    <source>
        <dbReference type="Proteomes" id="UP001159641"/>
    </source>
</evidence>
<dbReference type="Proteomes" id="UP001159641">
    <property type="component" value="Unassembled WGS sequence"/>
</dbReference>
<dbReference type="EMBL" id="JAIQCJ010002089">
    <property type="protein sequence ID" value="KAJ8782957.1"/>
    <property type="molecule type" value="Genomic_DNA"/>
</dbReference>
<accession>A0AB34GR26</accession>
<sequence>METFATAIFQNKTTHLQKDHQQQPLLGTAEQPLPPKTHHCCRHRLSFLAPEPEGAGPMALTIGGSSCHSFTAPPYSQEQVEGFSVFQIPGVESKALNGSLRRRAHFRASEELALTLAGGLLPREVEKQSRECRHGNWKTSGALKRSRC</sequence>
<organism evidence="1 2">
    <name type="scientific">Eschrichtius robustus</name>
    <name type="common">California gray whale</name>
    <name type="synonym">Eschrichtius gibbosus</name>
    <dbReference type="NCBI Taxonomy" id="9764"/>
    <lineage>
        <taxon>Eukaryota</taxon>
        <taxon>Metazoa</taxon>
        <taxon>Chordata</taxon>
        <taxon>Craniata</taxon>
        <taxon>Vertebrata</taxon>
        <taxon>Euteleostomi</taxon>
        <taxon>Mammalia</taxon>
        <taxon>Eutheria</taxon>
        <taxon>Laurasiatheria</taxon>
        <taxon>Artiodactyla</taxon>
        <taxon>Whippomorpha</taxon>
        <taxon>Cetacea</taxon>
        <taxon>Mysticeti</taxon>
        <taxon>Eschrichtiidae</taxon>
        <taxon>Eschrichtius</taxon>
    </lineage>
</organism>
<reference evidence="1 2" key="1">
    <citation type="submission" date="2022-11" db="EMBL/GenBank/DDBJ databases">
        <title>Whole genome sequence of Eschrichtius robustus ER-17-0199.</title>
        <authorList>
            <person name="Bruniche-Olsen A."/>
            <person name="Black A.N."/>
            <person name="Fields C.J."/>
            <person name="Walden K."/>
            <person name="Dewoody J.A."/>
        </authorList>
    </citation>
    <scope>NUCLEOTIDE SEQUENCE [LARGE SCALE GENOMIC DNA]</scope>
    <source>
        <strain evidence="1">ER-17-0199</strain>
        <tissue evidence="1">Blubber</tissue>
    </source>
</reference>
<keyword evidence="2" id="KW-1185">Reference proteome</keyword>
<name>A0AB34GR26_ESCRO</name>
<protein>
    <submittedName>
        <fullName evidence="1">Uncharacterized protein</fullName>
    </submittedName>
</protein>
<comment type="caution">
    <text evidence="1">The sequence shown here is derived from an EMBL/GenBank/DDBJ whole genome shotgun (WGS) entry which is preliminary data.</text>
</comment>
<proteinExistence type="predicted"/>
<dbReference type="AlphaFoldDB" id="A0AB34GR26"/>
<evidence type="ECO:0000313" key="1">
    <source>
        <dbReference type="EMBL" id="KAJ8782957.1"/>
    </source>
</evidence>